<evidence type="ECO:0000256" key="11">
    <source>
        <dbReference type="ARBA" id="ARBA00023012"/>
    </source>
</evidence>
<dbReference type="Pfam" id="PF02518">
    <property type="entry name" value="HATPase_c"/>
    <property type="match status" value="1"/>
</dbReference>
<dbReference type="CDD" id="cd00082">
    <property type="entry name" value="HisKA"/>
    <property type="match status" value="1"/>
</dbReference>
<gene>
    <name evidence="15" type="ORF">ABNK63_05380</name>
</gene>
<evidence type="ECO:0000256" key="12">
    <source>
        <dbReference type="ARBA" id="ARBA00023136"/>
    </source>
</evidence>
<organism evidence="15">
    <name type="scientific">Rhodanobacter sp. IGA1.0</name>
    <dbReference type="NCBI Taxonomy" id="3158582"/>
    <lineage>
        <taxon>Bacteria</taxon>
        <taxon>Pseudomonadati</taxon>
        <taxon>Pseudomonadota</taxon>
        <taxon>Gammaproteobacteria</taxon>
        <taxon>Lysobacterales</taxon>
        <taxon>Rhodanobacteraceae</taxon>
        <taxon>Rhodanobacter</taxon>
    </lineage>
</organism>
<feature type="domain" description="Histidine kinase" evidence="14">
    <location>
        <begin position="250"/>
        <end position="464"/>
    </location>
</feature>
<evidence type="ECO:0000256" key="4">
    <source>
        <dbReference type="ARBA" id="ARBA00022553"/>
    </source>
</evidence>
<dbReference type="PANTHER" id="PTHR45436">
    <property type="entry name" value="SENSOR HISTIDINE KINASE YKOH"/>
    <property type="match status" value="1"/>
</dbReference>
<dbReference type="Gene3D" id="3.30.565.10">
    <property type="entry name" value="Histidine kinase-like ATPase, C-terminal domain"/>
    <property type="match status" value="1"/>
</dbReference>
<keyword evidence="7" id="KW-0547">Nucleotide-binding</keyword>
<dbReference type="InterPro" id="IPR003594">
    <property type="entry name" value="HATPase_dom"/>
</dbReference>
<dbReference type="PROSITE" id="PS50109">
    <property type="entry name" value="HIS_KIN"/>
    <property type="match status" value="1"/>
</dbReference>
<evidence type="ECO:0000313" key="15">
    <source>
        <dbReference type="EMBL" id="XBS91070.1"/>
    </source>
</evidence>
<keyword evidence="5" id="KW-0808">Transferase</keyword>
<dbReference type="RefSeq" id="WP_007804554.1">
    <property type="nucleotide sequence ID" value="NZ_CP157948.1"/>
</dbReference>
<dbReference type="Pfam" id="PF00512">
    <property type="entry name" value="HisKA"/>
    <property type="match status" value="1"/>
</dbReference>
<dbReference type="InterPro" id="IPR050428">
    <property type="entry name" value="TCS_sensor_his_kinase"/>
</dbReference>
<evidence type="ECO:0000259" key="14">
    <source>
        <dbReference type="PROSITE" id="PS50109"/>
    </source>
</evidence>
<evidence type="ECO:0000256" key="9">
    <source>
        <dbReference type="ARBA" id="ARBA00022840"/>
    </source>
</evidence>
<dbReference type="InterPro" id="IPR005467">
    <property type="entry name" value="His_kinase_dom"/>
</dbReference>
<keyword evidence="8" id="KW-0418">Kinase</keyword>
<keyword evidence="10 13" id="KW-1133">Transmembrane helix</keyword>
<comment type="subcellular location">
    <subcellularLocation>
        <location evidence="2">Membrane</location>
        <topology evidence="2">Multi-pass membrane protein</topology>
    </subcellularLocation>
</comment>
<evidence type="ECO:0000256" key="10">
    <source>
        <dbReference type="ARBA" id="ARBA00022989"/>
    </source>
</evidence>
<dbReference type="InterPro" id="IPR036890">
    <property type="entry name" value="HATPase_C_sf"/>
</dbReference>
<proteinExistence type="predicted"/>
<evidence type="ECO:0000256" key="8">
    <source>
        <dbReference type="ARBA" id="ARBA00022777"/>
    </source>
</evidence>
<dbReference type="InterPro" id="IPR004358">
    <property type="entry name" value="Sig_transdc_His_kin-like_C"/>
</dbReference>
<accession>A0AAU7QN73</accession>
<dbReference type="Gene3D" id="1.10.287.130">
    <property type="match status" value="1"/>
</dbReference>
<keyword evidence="12 13" id="KW-0472">Membrane</keyword>
<dbReference type="GO" id="GO:0000155">
    <property type="term" value="F:phosphorelay sensor kinase activity"/>
    <property type="evidence" value="ECO:0007669"/>
    <property type="project" value="InterPro"/>
</dbReference>
<dbReference type="AlphaFoldDB" id="A0AAU7QN73"/>
<dbReference type="SUPFAM" id="SSF55874">
    <property type="entry name" value="ATPase domain of HSP90 chaperone/DNA topoisomerase II/histidine kinase"/>
    <property type="match status" value="1"/>
</dbReference>
<evidence type="ECO:0000256" key="13">
    <source>
        <dbReference type="SAM" id="Phobius"/>
    </source>
</evidence>
<keyword evidence="4" id="KW-0597">Phosphoprotein</keyword>
<keyword evidence="11" id="KW-0902">Two-component regulatory system</keyword>
<comment type="catalytic activity">
    <reaction evidence="1">
        <text>ATP + protein L-histidine = ADP + protein N-phospho-L-histidine.</text>
        <dbReference type="EC" id="2.7.13.3"/>
    </reaction>
</comment>
<dbReference type="EMBL" id="CP157948">
    <property type="protein sequence ID" value="XBS91070.1"/>
    <property type="molecule type" value="Genomic_DNA"/>
</dbReference>
<dbReference type="InterPro" id="IPR036097">
    <property type="entry name" value="HisK_dim/P_sf"/>
</dbReference>
<keyword evidence="9 15" id="KW-0067">ATP-binding</keyword>
<dbReference type="SMART" id="SM00388">
    <property type="entry name" value="HisKA"/>
    <property type="match status" value="1"/>
</dbReference>
<dbReference type="SUPFAM" id="SSF47384">
    <property type="entry name" value="Homodimeric domain of signal transducing histidine kinase"/>
    <property type="match status" value="1"/>
</dbReference>
<dbReference type="GO" id="GO:0005524">
    <property type="term" value="F:ATP binding"/>
    <property type="evidence" value="ECO:0007669"/>
    <property type="project" value="UniProtKB-KW"/>
</dbReference>
<evidence type="ECO:0000256" key="5">
    <source>
        <dbReference type="ARBA" id="ARBA00022679"/>
    </source>
</evidence>
<dbReference type="GO" id="GO:0005886">
    <property type="term" value="C:plasma membrane"/>
    <property type="evidence" value="ECO:0007669"/>
    <property type="project" value="TreeGrafter"/>
</dbReference>
<dbReference type="CDD" id="cd00075">
    <property type="entry name" value="HATPase"/>
    <property type="match status" value="1"/>
</dbReference>
<evidence type="ECO:0000256" key="6">
    <source>
        <dbReference type="ARBA" id="ARBA00022692"/>
    </source>
</evidence>
<evidence type="ECO:0000256" key="2">
    <source>
        <dbReference type="ARBA" id="ARBA00004141"/>
    </source>
</evidence>
<dbReference type="Pfam" id="PF08521">
    <property type="entry name" value="2CSK_N"/>
    <property type="match status" value="1"/>
</dbReference>
<dbReference type="InterPro" id="IPR013727">
    <property type="entry name" value="2CSK_N"/>
</dbReference>
<dbReference type="EC" id="2.7.13.3" evidence="3"/>
<evidence type="ECO:0000256" key="1">
    <source>
        <dbReference type="ARBA" id="ARBA00000085"/>
    </source>
</evidence>
<keyword evidence="6 13" id="KW-0812">Transmembrane</keyword>
<protein>
    <recommendedName>
        <fullName evidence="3">histidine kinase</fullName>
        <ecNumber evidence="3">2.7.13.3</ecNumber>
    </recommendedName>
</protein>
<dbReference type="PANTHER" id="PTHR45436:SF14">
    <property type="entry name" value="SENSOR PROTEIN QSEC"/>
    <property type="match status" value="1"/>
</dbReference>
<feature type="transmembrane region" description="Helical" evidence="13">
    <location>
        <begin position="12"/>
        <end position="30"/>
    </location>
</feature>
<sequence>MIRSSLRGRLRWLIILVMVAVLLPLAVLSFQRTMQEVNELSDGRLAQSARTLQVLIGEEGAEALDGGDQDDKLMPIEVPEAPTVQRHRYSFESEVGFQVFDTSGRSIMATANLAALPPPGAGDANFRDIDAGGYRWRLFTLRDETHGVVIRTGERYDSRHDILRALWFDHALSLLIGLPLLGLLVGWAVKRGLRPLESLTDALGSRALGSREPIVLEQAPLELQPVLDALNGQLQRLADALEREHRFSADVAHELRTPLASIMLNIESATATGDPDEAATSLAGARHNVAALARRVEQLLVLARLESGAALEQRRSIDLVGVAIDVIEELTPVIAECGAELGFIHDSQAAWVLGHEAALGALLRNLIENAMRHVPVGGQVQLSLSQDARFTTIEVADDGPGIPLERRAAVFARFHREATGRGEGYGLGLSIVQRAAELHGASIDLLDSPFGRGLRVKVSIPRSS</sequence>
<dbReference type="PRINTS" id="PR00344">
    <property type="entry name" value="BCTRLSENSOR"/>
</dbReference>
<dbReference type="SMART" id="SM00387">
    <property type="entry name" value="HATPase_c"/>
    <property type="match status" value="1"/>
</dbReference>
<evidence type="ECO:0000256" key="7">
    <source>
        <dbReference type="ARBA" id="ARBA00022741"/>
    </source>
</evidence>
<name>A0AAU7QN73_9GAMM</name>
<reference evidence="15" key="1">
    <citation type="submission" date="2024-06" db="EMBL/GenBank/DDBJ databases">
        <authorList>
            <person name="Sun Y."/>
        </authorList>
    </citation>
    <scope>NUCLEOTIDE SEQUENCE</scope>
    <source>
        <strain evidence="15">IGA1.0</strain>
    </source>
</reference>
<evidence type="ECO:0000256" key="3">
    <source>
        <dbReference type="ARBA" id="ARBA00012438"/>
    </source>
</evidence>
<dbReference type="InterPro" id="IPR003661">
    <property type="entry name" value="HisK_dim/P_dom"/>
</dbReference>